<dbReference type="InterPro" id="IPR010982">
    <property type="entry name" value="Lambda_DNA-bd_dom_sf"/>
</dbReference>
<sequence length="132" mass="14908">MKPYNTKEDAEAIGRRIRAIRKSEGLTQEKLSEILSVGVGHMGKAERGKETLSTNVLIKICLQFHVSLDELILGIRPKSEAPEQTPLIYKSGIPELLEGCDEKEQIYCRKLIIQTLEFIRAKKVLFTSDPNL</sequence>
<proteinExistence type="predicted"/>
<evidence type="ECO:0000256" key="1">
    <source>
        <dbReference type="ARBA" id="ARBA00023125"/>
    </source>
</evidence>
<dbReference type="Pfam" id="PF01381">
    <property type="entry name" value="HTH_3"/>
    <property type="match status" value="1"/>
</dbReference>
<keyword evidence="1" id="KW-0238">DNA-binding</keyword>
<name>A0AAP2W9N7_9FIRM</name>
<dbReference type="Proteomes" id="UP001299265">
    <property type="component" value="Unassembled WGS sequence"/>
</dbReference>
<organism evidence="3 4">
    <name type="scientific">Lientehia hominis</name>
    <dbReference type="NCBI Taxonomy" id="2897778"/>
    <lineage>
        <taxon>Bacteria</taxon>
        <taxon>Bacillati</taxon>
        <taxon>Bacillota</taxon>
        <taxon>Clostridia</taxon>
        <taxon>Lachnospirales</taxon>
        <taxon>Lachnospiraceae</taxon>
        <taxon>Lientehia</taxon>
    </lineage>
</organism>
<accession>A0AAP2W9N7</accession>
<dbReference type="GO" id="GO:0003677">
    <property type="term" value="F:DNA binding"/>
    <property type="evidence" value="ECO:0007669"/>
    <property type="project" value="UniProtKB-KW"/>
</dbReference>
<dbReference type="RefSeq" id="WP_231062043.1">
    <property type="nucleotide sequence ID" value="NZ_JAJNOR010000002.1"/>
</dbReference>
<dbReference type="AlphaFoldDB" id="A0AAP2W9N7"/>
<evidence type="ECO:0000313" key="3">
    <source>
        <dbReference type="EMBL" id="MCD2492132.1"/>
    </source>
</evidence>
<evidence type="ECO:0000259" key="2">
    <source>
        <dbReference type="PROSITE" id="PS50943"/>
    </source>
</evidence>
<dbReference type="EMBL" id="JAJNOR010000002">
    <property type="protein sequence ID" value="MCD2492132.1"/>
    <property type="molecule type" value="Genomic_DNA"/>
</dbReference>
<reference evidence="3 4" key="1">
    <citation type="submission" date="2021-11" db="EMBL/GenBank/DDBJ databases">
        <title>Lacrimispora sp. nov. NSJ-141 isolated from human feces.</title>
        <authorList>
            <person name="Abdugheni R."/>
        </authorList>
    </citation>
    <scope>NUCLEOTIDE SEQUENCE [LARGE SCALE GENOMIC DNA]</scope>
    <source>
        <strain evidence="3 4">NSJ-141</strain>
    </source>
</reference>
<evidence type="ECO:0000313" key="4">
    <source>
        <dbReference type="Proteomes" id="UP001299265"/>
    </source>
</evidence>
<dbReference type="PANTHER" id="PTHR46558">
    <property type="entry name" value="TRACRIPTIONAL REGULATORY PROTEIN-RELATED-RELATED"/>
    <property type="match status" value="1"/>
</dbReference>
<dbReference type="Gene3D" id="1.10.260.40">
    <property type="entry name" value="lambda repressor-like DNA-binding domains"/>
    <property type="match status" value="1"/>
</dbReference>
<gene>
    <name evidence="3" type="ORF">LQE92_05760</name>
</gene>
<keyword evidence="4" id="KW-1185">Reference proteome</keyword>
<feature type="domain" description="HTH cro/C1-type" evidence="2">
    <location>
        <begin position="17"/>
        <end position="71"/>
    </location>
</feature>
<dbReference type="InterPro" id="IPR001387">
    <property type="entry name" value="Cro/C1-type_HTH"/>
</dbReference>
<dbReference type="PANTHER" id="PTHR46558:SF11">
    <property type="entry name" value="HTH-TYPE TRANSCRIPTIONAL REGULATOR XRE"/>
    <property type="match status" value="1"/>
</dbReference>
<dbReference type="PROSITE" id="PS50943">
    <property type="entry name" value="HTH_CROC1"/>
    <property type="match status" value="1"/>
</dbReference>
<comment type="caution">
    <text evidence="3">The sequence shown here is derived from an EMBL/GenBank/DDBJ whole genome shotgun (WGS) entry which is preliminary data.</text>
</comment>
<dbReference type="SMART" id="SM00530">
    <property type="entry name" value="HTH_XRE"/>
    <property type="match status" value="1"/>
</dbReference>
<protein>
    <submittedName>
        <fullName evidence="3">Helix-turn-helix domain-containing protein</fullName>
    </submittedName>
</protein>
<dbReference type="CDD" id="cd00093">
    <property type="entry name" value="HTH_XRE"/>
    <property type="match status" value="1"/>
</dbReference>
<dbReference type="SUPFAM" id="SSF47413">
    <property type="entry name" value="lambda repressor-like DNA-binding domains"/>
    <property type="match status" value="1"/>
</dbReference>